<feature type="region of interest" description="Disordered" evidence="1">
    <location>
        <begin position="1"/>
        <end position="43"/>
    </location>
</feature>
<dbReference type="InParanoid" id="A0A409WZ15"/>
<feature type="compositionally biased region" description="Low complexity" evidence="1">
    <location>
        <begin position="97"/>
        <end position="119"/>
    </location>
</feature>
<feature type="compositionally biased region" description="Basic residues" evidence="1">
    <location>
        <begin position="17"/>
        <end position="28"/>
    </location>
</feature>
<dbReference type="EMBL" id="NHTK01004996">
    <property type="protein sequence ID" value="PPQ83712.1"/>
    <property type="molecule type" value="Genomic_DNA"/>
</dbReference>
<dbReference type="AlphaFoldDB" id="A0A409WZ15"/>
<proteinExistence type="predicted"/>
<keyword evidence="3" id="KW-1185">Reference proteome</keyword>
<feature type="region of interest" description="Disordered" evidence="1">
    <location>
        <begin position="75"/>
        <end position="143"/>
    </location>
</feature>
<protein>
    <submittedName>
        <fullName evidence="2">Uncharacterized protein</fullName>
    </submittedName>
</protein>
<reference evidence="2 3" key="1">
    <citation type="journal article" date="2018" name="Evol. Lett.">
        <title>Horizontal gene cluster transfer increased hallucinogenic mushroom diversity.</title>
        <authorList>
            <person name="Reynolds H.T."/>
            <person name="Vijayakumar V."/>
            <person name="Gluck-Thaler E."/>
            <person name="Korotkin H.B."/>
            <person name="Matheny P.B."/>
            <person name="Slot J.C."/>
        </authorList>
    </citation>
    <scope>NUCLEOTIDE SEQUENCE [LARGE SCALE GENOMIC DNA]</scope>
    <source>
        <strain evidence="2 3">2629</strain>
    </source>
</reference>
<feature type="compositionally biased region" description="Low complexity" evidence="1">
    <location>
        <begin position="79"/>
        <end position="90"/>
    </location>
</feature>
<evidence type="ECO:0000313" key="3">
    <source>
        <dbReference type="Proteomes" id="UP000284842"/>
    </source>
</evidence>
<comment type="caution">
    <text evidence="2">The sequence shown here is derived from an EMBL/GenBank/DDBJ whole genome shotgun (WGS) entry which is preliminary data.</text>
</comment>
<sequence length="185" mass="19121">TPDLNVPTEPAADRNQNNRRARGSRTKTPKYVPEGADDSDIDISIPKDISTVASAPKDPSATADVDVVMSDAGVADATPASAPPAISIPSEPKVPHSGASTSSGSSSRASSSKASSTSTPAKPELKSLPSFRSSGLGKRTRLDDSASLGARNAVADLEAEVKYLDVRISVLTRTRDHLCALIDAL</sequence>
<dbReference type="Proteomes" id="UP000284842">
    <property type="component" value="Unassembled WGS sequence"/>
</dbReference>
<name>A0A409WZ15_9AGAR</name>
<gene>
    <name evidence="2" type="ORF">CVT24_007633</name>
</gene>
<dbReference type="OrthoDB" id="3127330at2759"/>
<evidence type="ECO:0000313" key="2">
    <source>
        <dbReference type="EMBL" id="PPQ83712.1"/>
    </source>
</evidence>
<evidence type="ECO:0000256" key="1">
    <source>
        <dbReference type="SAM" id="MobiDB-lite"/>
    </source>
</evidence>
<feature type="non-terminal residue" evidence="2">
    <location>
        <position position="1"/>
    </location>
</feature>
<accession>A0A409WZ15</accession>
<organism evidence="2 3">
    <name type="scientific">Panaeolus cyanescens</name>
    <dbReference type="NCBI Taxonomy" id="181874"/>
    <lineage>
        <taxon>Eukaryota</taxon>
        <taxon>Fungi</taxon>
        <taxon>Dikarya</taxon>
        <taxon>Basidiomycota</taxon>
        <taxon>Agaricomycotina</taxon>
        <taxon>Agaricomycetes</taxon>
        <taxon>Agaricomycetidae</taxon>
        <taxon>Agaricales</taxon>
        <taxon>Agaricineae</taxon>
        <taxon>Galeropsidaceae</taxon>
        <taxon>Panaeolus</taxon>
    </lineage>
</organism>